<sequence length="72" mass="7918">MRPFGKIDVIECNAPTTPKRRRPADAAPRRGGDRCVIRIGEFDMGKGLVRGRGTIQSAGLEKDYAQSELLAF</sequence>
<gene>
    <name evidence="1" type="ORF">PYH38_000020</name>
</gene>
<organism evidence="1 2">
    <name type="scientific">Sinorhizobium numidicum</name>
    <dbReference type="NCBI Taxonomy" id="680248"/>
    <lineage>
        <taxon>Bacteria</taxon>
        <taxon>Pseudomonadati</taxon>
        <taxon>Pseudomonadota</taxon>
        <taxon>Alphaproteobacteria</taxon>
        <taxon>Hyphomicrobiales</taxon>
        <taxon>Rhizobiaceae</taxon>
        <taxon>Sinorhizobium/Ensifer group</taxon>
        <taxon>Sinorhizobium</taxon>
    </lineage>
</organism>
<accession>A0ABY8CUR7</accession>
<keyword evidence="2" id="KW-1185">Reference proteome</keyword>
<evidence type="ECO:0000313" key="2">
    <source>
        <dbReference type="Proteomes" id="UP001235547"/>
    </source>
</evidence>
<reference evidence="1 2" key="1">
    <citation type="submission" date="2023-03" db="EMBL/GenBank/DDBJ databases">
        <authorList>
            <person name="Kaur S."/>
            <person name="Espinosa-Saiz D."/>
            <person name="Velazquez E."/>
            <person name="Menendez E."/>
            <person name="diCenzo G.C."/>
        </authorList>
    </citation>
    <scope>NUCLEOTIDE SEQUENCE [LARGE SCALE GENOMIC DNA]</scope>
    <source>
        <strain evidence="1 2">LMG 27395</strain>
    </source>
</reference>
<name>A0ABY8CUR7_9HYPH</name>
<dbReference type="RefSeq" id="WP_280731460.1">
    <property type="nucleotide sequence ID" value="NZ_CP120367.1"/>
</dbReference>
<dbReference type="EMBL" id="CP120370">
    <property type="protein sequence ID" value="WEX80741.1"/>
    <property type="molecule type" value="Genomic_DNA"/>
</dbReference>
<dbReference type="Proteomes" id="UP001235547">
    <property type="component" value="Chromosome 2"/>
</dbReference>
<evidence type="ECO:0000313" key="1">
    <source>
        <dbReference type="EMBL" id="WEX80741.1"/>
    </source>
</evidence>
<proteinExistence type="predicted"/>
<protein>
    <submittedName>
        <fullName evidence="1">Uncharacterized protein</fullName>
    </submittedName>
</protein>